<sequence>MKFLWLITFLLALVGMIAGDAACPKGFTSQHNKCVSKRPVHGDCPKGSSYSAKLNLTSNSDGDDDDDDDDDGDDSANRKRDKWVMIPIPMSPFVESNFISDEQLYAMDQISFVAASSEASEEREREQPGTGTGKARAVRTRIVGDALAFERLHKESTQSPRRSPYANVIHFNSHRPHLLNHKYDESSTSSAQRDRDRRSRTVLRLNVELGEGQKEQTSATATNELITDGNCPISPKAHRARRSLLVDIRSVFRSL</sequence>
<evidence type="ECO:0000313" key="4">
    <source>
        <dbReference type="EnsemblMetazoa" id="ADAC003657-PA"/>
    </source>
</evidence>
<evidence type="ECO:0000256" key="2">
    <source>
        <dbReference type="SAM" id="SignalP"/>
    </source>
</evidence>
<evidence type="ECO:0000313" key="5">
    <source>
        <dbReference type="Proteomes" id="UP000000673"/>
    </source>
</evidence>
<reference evidence="3" key="3">
    <citation type="journal article" date="2013" name="Nucleic Acids Res.">
        <title>The genome of Anopheles darlingi, the main neotropical malaria vector.</title>
        <authorList>
            <person name="Marinotti O."/>
            <person name="Cerqueira G.C."/>
            <person name="de Almeida L.G."/>
            <person name="Ferro M.I."/>
            <person name="Loreto E.L."/>
            <person name="Zaha A."/>
            <person name="Teixeira S.M."/>
            <person name="Wespiser A.R."/>
            <person name="Almeida E Silva A."/>
            <person name="Schlindwein A.D."/>
            <person name="Pacheco A.C."/>
            <person name="Silva A.L."/>
            <person name="Graveley B.R."/>
            <person name="Walenz B.P."/>
            <person name="Lima Bde A."/>
            <person name="Ribeiro C.A."/>
            <person name="Nunes-Silva C.G."/>
            <person name="de Carvalho C.R."/>
            <person name="Soares C.M."/>
            <person name="de Menezes C.B."/>
            <person name="Matiolli C."/>
            <person name="Caffrey D."/>
            <person name="Araujo D.A."/>
            <person name="de Oliveira D.M."/>
            <person name="Golenbock D."/>
            <person name="Grisard E.C."/>
            <person name="Fantinatti-Garboggini F."/>
            <person name="de Carvalho F.M."/>
            <person name="Barcellos F.G."/>
            <person name="Prosdocimi F."/>
            <person name="May G."/>
            <person name="Azevedo Junior G.M."/>
            <person name="Guimaraes G.M."/>
            <person name="Goldman G.H."/>
            <person name="Padilha I.Q."/>
            <person name="Batista Jda S."/>
            <person name="Ferro J.A."/>
            <person name="Ribeiro J.M."/>
            <person name="Fietto J.L."/>
            <person name="Dabbas K.M."/>
            <person name="Cerdeira L."/>
            <person name="Agnez-Lima L.F."/>
            <person name="Brocchi M."/>
            <person name="de Carvalho M.O."/>
            <person name="Teixeira Mde M."/>
            <person name="Diniz Maia Mde M."/>
            <person name="Goldman M.H."/>
            <person name="Cruz Schneider M.P."/>
            <person name="Felipe M.S."/>
            <person name="Hungria M."/>
            <person name="Nicolas M.F."/>
            <person name="Pereira M."/>
            <person name="Montes M.A."/>
            <person name="Cantao M.E."/>
            <person name="Vincentz M."/>
            <person name="Rafael M.S."/>
            <person name="Silverman N."/>
            <person name="Stoco P.H."/>
            <person name="Souza R.C."/>
            <person name="Vicentini R."/>
            <person name="Gazzinelli R.T."/>
            <person name="Neves Rde O."/>
            <person name="Silva R."/>
            <person name="Astolfi-Filho S."/>
            <person name="Maciel T.E."/>
            <person name="Urmenyi T.P."/>
            <person name="Tadei W.P."/>
            <person name="Camargo E.P."/>
            <person name="de Vasconcelos A.T."/>
        </authorList>
    </citation>
    <scope>NUCLEOTIDE SEQUENCE</scope>
</reference>
<dbReference type="VEuPathDB" id="VectorBase:ADAR2_004817"/>
<feature type="region of interest" description="Disordered" evidence="1">
    <location>
        <begin position="53"/>
        <end position="78"/>
    </location>
</feature>
<feature type="chain" id="PRO_5010155748" description="Secreted protein" evidence="2">
    <location>
        <begin position="20"/>
        <end position="255"/>
    </location>
</feature>
<dbReference type="HOGENOM" id="CLU_1090774_0_0_1"/>
<evidence type="ECO:0000256" key="1">
    <source>
        <dbReference type="SAM" id="MobiDB-lite"/>
    </source>
</evidence>
<organism evidence="3">
    <name type="scientific">Anopheles darlingi</name>
    <name type="common">Mosquito</name>
    <dbReference type="NCBI Taxonomy" id="43151"/>
    <lineage>
        <taxon>Eukaryota</taxon>
        <taxon>Metazoa</taxon>
        <taxon>Ecdysozoa</taxon>
        <taxon>Arthropoda</taxon>
        <taxon>Hexapoda</taxon>
        <taxon>Insecta</taxon>
        <taxon>Pterygota</taxon>
        <taxon>Neoptera</taxon>
        <taxon>Endopterygota</taxon>
        <taxon>Diptera</taxon>
        <taxon>Nematocera</taxon>
        <taxon>Culicoidea</taxon>
        <taxon>Culicidae</taxon>
        <taxon>Anophelinae</taxon>
        <taxon>Anopheles</taxon>
    </lineage>
</organism>
<feature type="region of interest" description="Disordered" evidence="1">
    <location>
        <begin position="116"/>
        <end position="136"/>
    </location>
</feature>
<keyword evidence="5" id="KW-1185">Reference proteome</keyword>
<protein>
    <recommendedName>
        <fullName evidence="6">Secreted protein</fullName>
    </recommendedName>
</protein>
<feature type="compositionally biased region" description="Acidic residues" evidence="1">
    <location>
        <begin position="61"/>
        <end position="74"/>
    </location>
</feature>
<feature type="region of interest" description="Disordered" evidence="1">
    <location>
        <begin position="177"/>
        <end position="199"/>
    </location>
</feature>
<dbReference type="eggNOG" id="ENOG502T2WS">
    <property type="taxonomic scope" value="Eukaryota"/>
</dbReference>
<reference evidence="3" key="2">
    <citation type="submission" date="2010-05" db="EMBL/GenBank/DDBJ databases">
        <authorList>
            <person name="Almeida L.G."/>
            <person name="Nicolas M.F."/>
            <person name="Souza R.C."/>
            <person name="Vasconcelos A.T.R."/>
        </authorList>
    </citation>
    <scope>NUCLEOTIDE SEQUENCE</scope>
</reference>
<evidence type="ECO:0000313" key="3">
    <source>
        <dbReference type="EMBL" id="ETN64599.1"/>
    </source>
</evidence>
<reference evidence="3 5" key="1">
    <citation type="journal article" date="2010" name="BMC Genomics">
        <title>Combination of measures distinguishes pre-miRNAs from other stem-loops in the genome of the newly sequenced Anopheles darlingi.</title>
        <authorList>
            <person name="Mendes N.D."/>
            <person name="Freitas A.T."/>
            <person name="Vasconcelos A.T."/>
            <person name="Sagot M.F."/>
        </authorList>
    </citation>
    <scope>NUCLEOTIDE SEQUENCE</scope>
</reference>
<accession>W5JPA6</accession>
<reference evidence="4" key="4">
    <citation type="submission" date="2015-06" db="UniProtKB">
        <authorList>
            <consortium name="EnsemblMetazoa"/>
        </authorList>
    </citation>
    <scope>IDENTIFICATION</scope>
</reference>
<proteinExistence type="predicted"/>
<name>W5JPA6_ANODA</name>
<dbReference type="EMBL" id="ADMH02000945">
    <property type="protein sequence ID" value="ETN64599.1"/>
    <property type="molecule type" value="Genomic_DNA"/>
</dbReference>
<keyword evidence="2" id="KW-0732">Signal</keyword>
<feature type="signal peptide" evidence="2">
    <location>
        <begin position="1"/>
        <end position="19"/>
    </location>
</feature>
<gene>
    <name evidence="3" type="ORF">AND_003657</name>
</gene>
<dbReference type="AlphaFoldDB" id="W5JPA6"/>
<dbReference type="EnsemblMetazoa" id="ADAC003657-RA">
    <property type="protein sequence ID" value="ADAC003657-PA"/>
    <property type="gene ID" value="ADAC003657"/>
</dbReference>
<dbReference type="Proteomes" id="UP000000673">
    <property type="component" value="Unassembled WGS sequence"/>
</dbReference>
<dbReference type="VEuPathDB" id="VectorBase:ADAC003657"/>
<evidence type="ECO:0008006" key="6">
    <source>
        <dbReference type="Google" id="ProtNLM"/>
    </source>
</evidence>